<keyword evidence="3" id="KW-1185">Reference proteome</keyword>
<accession>A0A1H1L4J1</accession>
<gene>
    <name evidence="2" type="ORF">SAMN04489717_0079</name>
</gene>
<dbReference type="EMBL" id="LT629732">
    <property type="protein sequence ID" value="SDR68935.1"/>
    <property type="molecule type" value="Genomic_DNA"/>
</dbReference>
<dbReference type="AlphaFoldDB" id="A0A1H1L4J1"/>
<proteinExistence type="predicted"/>
<sequence length="260" mass="27826">MLSRRQAHGQPRTPLFQRLGVGKRVWPRPHRVPIVAIPGMAPEPATKSAFGPGLGRCDLSPIGAMADASSQVSTVLEPLIALLDPMMGVRVPGDGRRAAYRRALLPRLPAARPGRKPALEPGAASADDGRPHLRSGRLAEGARRNGQSVERRVRTLTALIRISPYLLTEILHPCGLAGGAVGDFGTGTFTSADFLSLLVDGMPIRLGDGDRRVSRPPLFSWPLFSASPDGFRPAQSPARGGCSYQLQRLSRPAPSWIFTG</sequence>
<organism evidence="2 3">
    <name type="scientific">Actinopolymorpha singaporensis</name>
    <dbReference type="NCBI Taxonomy" id="117157"/>
    <lineage>
        <taxon>Bacteria</taxon>
        <taxon>Bacillati</taxon>
        <taxon>Actinomycetota</taxon>
        <taxon>Actinomycetes</taxon>
        <taxon>Propionibacteriales</taxon>
        <taxon>Actinopolymorphaceae</taxon>
        <taxon>Actinopolymorpha</taxon>
    </lineage>
</organism>
<protein>
    <submittedName>
        <fullName evidence="2">Uncharacterized protein</fullName>
    </submittedName>
</protein>
<feature type="region of interest" description="Disordered" evidence="1">
    <location>
        <begin position="111"/>
        <end position="147"/>
    </location>
</feature>
<dbReference type="Proteomes" id="UP000198983">
    <property type="component" value="Chromosome I"/>
</dbReference>
<evidence type="ECO:0000256" key="1">
    <source>
        <dbReference type="SAM" id="MobiDB-lite"/>
    </source>
</evidence>
<name>A0A1H1L4J1_9ACTN</name>
<evidence type="ECO:0000313" key="2">
    <source>
        <dbReference type="EMBL" id="SDR68935.1"/>
    </source>
</evidence>
<reference evidence="2 3" key="1">
    <citation type="submission" date="2016-10" db="EMBL/GenBank/DDBJ databases">
        <authorList>
            <person name="de Groot N.N."/>
        </authorList>
    </citation>
    <scope>NUCLEOTIDE SEQUENCE [LARGE SCALE GENOMIC DNA]</scope>
    <source>
        <strain evidence="2 3">DSM 22024</strain>
    </source>
</reference>
<dbReference type="STRING" id="117157.SAMN04489717_0079"/>
<evidence type="ECO:0000313" key="3">
    <source>
        <dbReference type="Proteomes" id="UP000198983"/>
    </source>
</evidence>